<organism evidence="2 3">
    <name type="scientific">Musa acuminata subsp. malaccensis</name>
    <name type="common">Wild banana</name>
    <name type="synonym">Musa malaccensis</name>
    <dbReference type="NCBI Taxonomy" id="214687"/>
    <lineage>
        <taxon>Eukaryota</taxon>
        <taxon>Viridiplantae</taxon>
        <taxon>Streptophyta</taxon>
        <taxon>Embryophyta</taxon>
        <taxon>Tracheophyta</taxon>
        <taxon>Spermatophyta</taxon>
        <taxon>Magnoliopsida</taxon>
        <taxon>Liliopsida</taxon>
        <taxon>Zingiberales</taxon>
        <taxon>Musaceae</taxon>
        <taxon>Musa</taxon>
    </lineage>
</organism>
<keyword evidence="3" id="KW-1185">Reference proteome</keyword>
<sequence length="49" mass="6012">MDSFFQTEKIPCNLKFTRQFREYLEHVLEYLISFLECTQPLQHLDKLFA</sequence>
<dbReference type="Proteomes" id="UP000012960">
    <property type="component" value="Unplaced"/>
</dbReference>
<dbReference type="InParanoid" id="A0A804IQQ8"/>
<dbReference type="Gramene" id="Ma04_t17300.1">
    <property type="protein sequence ID" value="Ma04_p17300.1"/>
    <property type="gene ID" value="Ma04_g17300"/>
</dbReference>
<evidence type="ECO:0000313" key="3">
    <source>
        <dbReference type="Proteomes" id="UP000012960"/>
    </source>
</evidence>
<evidence type="ECO:0000313" key="2">
    <source>
        <dbReference type="EnsemblPlants" id="Ma04_p17300.1"/>
    </source>
</evidence>
<protein>
    <submittedName>
        <fullName evidence="1">(wild Malaysian banana) hypothetical protein</fullName>
    </submittedName>
</protein>
<evidence type="ECO:0000313" key="1">
    <source>
        <dbReference type="EMBL" id="CAG1842546.1"/>
    </source>
</evidence>
<reference evidence="2" key="2">
    <citation type="submission" date="2021-05" db="UniProtKB">
        <authorList>
            <consortium name="EnsemblPlants"/>
        </authorList>
    </citation>
    <scope>IDENTIFICATION</scope>
    <source>
        <strain evidence="2">subsp. malaccensis</strain>
    </source>
</reference>
<name>A0A804IQQ8_MUSAM</name>
<dbReference type="EnsemblPlants" id="Ma04_t17300.1">
    <property type="protein sequence ID" value="Ma04_p17300.1"/>
    <property type="gene ID" value="Ma04_g17300"/>
</dbReference>
<dbReference type="AlphaFoldDB" id="A0A804IQQ8"/>
<proteinExistence type="predicted"/>
<accession>A0A804IQQ8</accession>
<gene>
    <name evidence="1" type="ORF">GSMUA_123410.1</name>
</gene>
<dbReference type="EMBL" id="HG996469">
    <property type="protein sequence ID" value="CAG1842546.1"/>
    <property type="molecule type" value="Genomic_DNA"/>
</dbReference>
<reference evidence="1" key="1">
    <citation type="submission" date="2021-03" db="EMBL/GenBank/DDBJ databases">
        <authorList>
            <consortium name="Genoscope - CEA"/>
            <person name="William W."/>
        </authorList>
    </citation>
    <scope>NUCLEOTIDE SEQUENCE</scope>
    <source>
        <strain evidence="1">Doubled-haploid Pahang</strain>
    </source>
</reference>